<evidence type="ECO:0000313" key="3">
    <source>
        <dbReference type="Proteomes" id="UP000254968"/>
    </source>
</evidence>
<gene>
    <name evidence="2" type="ORF">NCTC13315_01727</name>
</gene>
<keyword evidence="3" id="KW-1185">Reference proteome</keyword>
<dbReference type="RefSeq" id="WP_115302884.1">
    <property type="nucleotide sequence ID" value="NZ_CAAAHO010000007.1"/>
</dbReference>
<dbReference type="OrthoDB" id="5656124at2"/>
<evidence type="ECO:0000313" key="2">
    <source>
        <dbReference type="EMBL" id="STX29190.1"/>
    </source>
</evidence>
<evidence type="ECO:0000256" key="1">
    <source>
        <dbReference type="SAM" id="MobiDB-lite"/>
    </source>
</evidence>
<name>A0A378I359_9GAMM</name>
<dbReference type="AlphaFoldDB" id="A0A378I359"/>
<sequence length="366" mass="41269">MFSNTAQRHQASTTRKKEQANKVWVYANTCTAYEGSLSHIPFAEEKIKCQFYNDKHELIALEKIGTTAQNNRKTKGLHFKPIVSSTESYSSEAFSYTSLSTPSITALPAVFVDSFENENGHSNYSYSSNYSTQTQSNLTQKIWDISESETVMADNPCFDNINLNNFVTSIDSEDCENCYSSNAFSQANKFNNQFIETTGQQLEDSLDVRNENPSELQKTPMSLNPDLTYENFLHMSVEENPFLSVTYLPPDYIDYFNESIEESPYPKHASISSGSTGEVNLDELKSWPDDLISQESTDFSFAEEGRTVDQGSVPEIELEKIAERQKNAISSSSLAQSPMTFFTSKSKRSSVDDCDEPRRQHKASKC</sequence>
<reference evidence="2 3" key="1">
    <citation type="submission" date="2018-06" db="EMBL/GenBank/DDBJ databases">
        <authorList>
            <consortium name="Pathogen Informatics"/>
            <person name="Doyle S."/>
        </authorList>
    </citation>
    <scope>NUCLEOTIDE SEQUENCE [LARGE SCALE GENOMIC DNA]</scope>
    <source>
        <strain evidence="2 3">NCTC13315</strain>
    </source>
</reference>
<accession>A0A378I359</accession>
<dbReference type="Proteomes" id="UP000254968">
    <property type="component" value="Unassembled WGS sequence"/>
</dbReference>
<proteinExistence type="predicted"/>
<organism evidence="2 3">
    <name type="scientific">Legionella beliardensis</name>
    <dbReference type="NCBI Taxonomy" id="91822"/>
    <lineage>
        <taxon>Bacteria</taxon>
        <taxon>Pseudomonadati</taxon>
        <taxon>Pseudomonadota</taxon>
        <taxon>Gammaproteobacteria</taxon>
        <taxon>Legionellales</taxon>
        <taxon>Legionellaceae</taxon>
        <taxon>Legionella</taxon>
    </lineage>
</organism>
<feature type="region of interest" description="Disordered" evidence="1">
    <location>
        <begin position="339"/>
        <end position="366"/>
    </location>
</feature>
<protein>
    <submittedName>
        <fullName evidence="2">Uncharacterized protein</fullName>
    </submittedName>
</protein>
<dbReference type="EMBL" id="UGNV01000001">
    <property type="protein sequence ID" value="STX29190.1"/>
    <property type="molecule type" value="Genomic_DNA"/>
</dbReference>